<reference evidence="6 7" key="2">
    <citation type="submission" date="2017-02" db="EMBL/GenBank/DDBJ databases">
        <authorList>
            <consortium name="Pathogen Informatics"/>
        </authorList>
    </citation>
    <scope>NUCLEOTIDE SEQUENCE [LARGE SCALE GENOMIC DNA]</scope>
    <source>
        <strain evidence="6 7">VRECD0157</strain>
    </source>
</reference>
<keyword evidence="1" id="KW-1133">Transmembrane helix</keyword>
<reference evidence="5" key="3">
    <citation type="journal article" date="2018" name="Genome Biol.">
        <title>SKESA: strategic k-mer extension for scrupulous assemblies.</title>
        <authorList>
            <person name="Souvorov A."/>
            <person name="Agarwala R."/>
            <person name="Lipman D.J."/>
        </authorList>
    </citation>
    <scope>NUCLEOTIDE SEQUENCE</scope>
    <source>
        <strain evidence="5">HN1000</strain>
    </source>
</reference>
<evidence type="ECO:0000313" key="3">
    <source>
        <dbReference type="EMBL" id="CDS86591.1"/>
    </source>
</evidence>
<protein>
    <submittedName>
        <fullName evidence="6">Predicted integral membrane protein</fullName>
    </submittedName>
    <submittedName>
        <fullName evidence="4">Putative membrane protein</fullName>
    </submittedName>
    <submittedName>
        <fullName evidence="5">YwaF family protein</fullName>
    </submittedName>
</protein>
<reference evidence="4" key="1">
    <citation type="submission" date="2014-07" db="EMBL/GenBank/DDBJ databases">
        <authorList>
            <person name="Monot Marc"/>
        </authorList>
    </citation>
    <scope>NUCLEOTIDE SEQUENCE</scope>
    <source>
        <strain evidence="4">7032989</strain>
        <strain evidence="2">7032994</strain>
    </source>
</reference>
<sequence length="222" mass="26235">MFKIFLFSSEQFVSLFIFGLFLYYCPKLTKNILPYSYTVEKIICTLLVIIMALEQLLLISSGNYSTLNSLPIGINYICIYLCIAILIFKQYHLFNIFFSWSLVCSVGELIFSKNLGYEFPSLIYFIFIFSKCLIIYADIYMVDVRKFRVNRYALRDNLAICFIYFSFIFLLNTFTNSRYYYGFLSHSTTAIFTFIFVTSIMYIPALLFNRDTFILEKKKKSK</sequence>
<evidence type="ECO:0000313" key="7">
    <source>
        <dbReference type="Proteomes" id="UP000189137"/>
    </source>
</evidence>
<name>A0A031WCQ6_CLODI</name>
<feature type="transmembrane region" description="Helical" evidence="1">
    <location>
        <begin position="70"/>
        <end position="88"/>
    </location>
</feature>
<feature type="transmembrane region" description="Helical" evidence="1">
    <location>
        <begin position="123"/>
        <end position="142"/>
    </location>
</feature>
<evidence type="ECO:0000313" key="2">
    <source>
        <dbReference type="EMBL" id="CDS86100.1"/>
    </source>
</evidence>
<dbReference type="Pfam" id="PF14808">
    <property type="entry name" value="TMEM164"/>
    <property type="match status" value="1"/>
</dbReference>
<gene>
    <name evidence="4" type="ORF">BN1095_340027</name>
    <name evidence="3" type="ORF">BN1096_560219</name>
    <name evidence="2" type="ORF">BN1097_540223</name>
    <name evidence="5" type="ORF">KRM00_003501</name>
    <name evidence="6" type="ORF">SAMEA3375112_00199</name>
</gene>
<dbReference type="EMBL" id="FUPS01000001">
    <property type="protein sequence ID" value="SJR81673.1"/>
    <property type="molecule type" value="Genomic_DNA"/>
</dbReference>
<accession>A0A031WCQ6</accession>
<dbReference type="EMBL" id="LK932509">
    <property type="protein sequence ID" value="CDS86591.1"/>
    <property type="molecule type" value="Genomic_DNA"/>
</dbReference>
<dbReference type="AlphaFoldDB" id="A0A031WCQ6"/>
<feature type="transmembrane region" description="Helical" evidence="1">
    <location>
        <begin position="6"/>
        <end position="25"/>
    </location>
</feature>
<evidence type="ECO:0000313" key="6">
    <source>
        <dbReference type="EMBL" id="SJR81673.1"/>
    </source>
</evidence>
<dbReference type="RefSeq" id="WP_003438292.1">
    <property type="nucleotide sequence ID" value="NZ_AP031492.1"/>
</dbReference>
<feature type="transmembrane region" description="Helical" evidence="1">
    <location>
        <begin position="180"/>
        <end position="208"/>
    </location>
</feature>
<evidence type="ECO:0000313" key="5">
    <source>
        <dbReference type="EMBL" id="HBH1543964.1"/>
    </source>
</evidence>
<organism evidence="4">
    <name type="scientific">Clostridioides difficile</name>
    <name type="common">Peptoclostridium difficile</name>
    <dbReference type="NCBI Taxonomy" id="1496"/>
    <lineage>
        <taxon>Bacteria</taxon>
        <taxon>Bacillati</taxon>
        <taxon>Bacillota</taxon>
        <taxon>Clostridia</taxon>
        <taxon>Peptostreptococcales</taxon>
        <taxon>Peptostreptococcaceae</taxon>
        <taxon>Clostridioides</taxon>
    </lineage>
</organism>
<evidence type="ECO:0000313" key="4">
    <source>
        <dbReference type="EMBL" id="CDT18969.1"/>
    </source>
</evidence>
<dbReference type="EMBL" id="DAEPXK010000054">
    <property type="protein sequence ID" value="HBH1543964.1"/>
    <property type="molecule type" value="Genomic_DNA"/>
</dbReference>
<keyword evidence="1" id="KW-0472">Membrane</keyword>
<dbReference type="Proteomes" id="UP000189137">
    <property type="component" value="Unassembled WGS sequence"/>
</dbReference>
<evidence type="ECO:0000256" key="1">
    <source>
        <dbReference type="SAM" id="Phobius"/>
    </source>
</evidence>
<dbReference type="Proteomes" id="UP000878956">
    <property type="component" value="Unassembled WGS sequence"/>
</dbReference>
<keyword evidence="1" id="KW-0812">Transmembrane</keyword>
<feature type="transmembrane region" description="Helical" evidence="1">
    <location>
        <begin position="37"/>
        <end position="58"/>
    </location>
</feature>
<reference evidence="5" key="4">
    <citation type="submission" date="2021-06" db="EMBL/GenBank/DDBJ databases">
        <authorList>
            <consortium name="NCBI Pathogen Detection Project"/>
        </authorList>
    </citation>
    <scope>NUCLEOTIDE SEQUENCE</scope>
    <source>
        <strain evidence="5">HN1000</strain>
    </source>
</reference>
<dbReference type="PATRIC" id="fig|1496.1373.peg.1144"/>
<proteinExistence type="predicted"/>
<dbReference type="EMBL" id="LK932392">
    <property type="protein sequence ID" value="CDS86100.1"/>
    <property type="molecule type" value="Genomic_DNA"/>
</dbReference>
<dbReference type="EMBL" id="LK933005">
    <property type="protein sequence ID" value="CDT18969.1"/>
    <property type="molecule type" value="Genomic_DNA"/>
</dbReference>
<dbReference type="GeneID" id="66353702"/>
<feature type="transmembrane region" description="Helical" evidence="1">
    <location>
        <begin position="154"/>
        <end position="174"/>
    </location>
</feature>
<feature type="transmembrane region" description="Helical" evidence="1">
    <location>
        <begin position="93"/>
        <end position="111"/>
    </location>
</feature>